<feature type="active site" evidence="7">
    <location>
        <position position="250"/>
    </location>
</feature>
<evidence type="ECO:0000256" key="6">
    <source>
        <dbReference type="PIRSR" id="PIRSR615527-1"/>
    </source>
</evidence>
<sequence length="328" mass="37342">MFTLFVLSSVLSFSLVNCSPDFGQFNISCDNDRPVIGVLSLPSWDEIKQVEDNRSSYIVASYVKFLESAGARVIPVLPGHDEAYYQEMVNLTNGFLFTGGGLWLSTSMYTTAASYIWKHALKLNSEGDFYPIWGTCLGLELIAYLANDLVWPLTNCSSWDAPLKLNFSMNSQELKSTSLFSGSDESIIEILSKENVTINYHHQCLTPETVESSKLAQSFRILSTNKDKRGIEFVSIMEGKTLPVYLVQFHPERVLFEPNYIKSFKRTPHSANAVKVSQYFANFFVNQARKNCHIYPNTDEYHAKLIYNYCPQFSGLEGGHEQTYYFKW</sequence>
<proteinExistence type="inferred from homology"/>
<dbReference type="GO" id="GO:0005576">
    <property type="term" value="C:extracellular region"/>
    <property type="evidence" value="ECO:0007669"/>
    <property type="project" value="UniProtKB-SubCell"/>
</dbReference>
<dbReference type="InterPro" id="IPR011697">
    <property type="entry name" value="Peptidase_C26"/>
</dbReference>
<comment type="catalytic activity">
    <reaction evidence="7">
        <text>(6S)-5,6,7,8-tetrahydrofolyl-(gamma-L-Glu)(n) + (n-1) H2O = (6S)-5,6,7,8-tetrahydrofolate + (n-1) L-glutamate</text>
        <dbReference type="Rhea" id="RHEA:56784"/>
        <dbReference type="Rhea" id="RHEA-COMP:14738"/>
        <dbReference type="ChEBI" id="CHEBI:15377"/>
        <dbReference type="ChEBI" id="CHEBI:29985"/>
        <dbReference type="ChEBI" id="CHEBI:57453"/>
        <dbReference type="ChEBI" id="CHEBI:141005"/>
        <dbReference type="EC" id="3.4.19.9"/>
    </reaction>
</comment>
<dbReference type="InterPro" id="IPR015527">
    <property type="entry name" value="Pept_C26_g-glut_hydrolase"/>
</dbReference>
<evidence type="ECO:0000256" key="1">
    <source>
        <dbReference type="ARBA" id="ARBA00004239"/>
    </source>
</evidence>
<keyword evidence="10" id="KW-1185">Reference proteome</keyword>
<dbReference type="KEGG" id="tut:107361416"/>
<dbReference type="AlphaFoldDB" id="T1K6V3"/>
<feature type="chain" id="PRO_5007728972" description="folate gamma-glutamyl hydrolase" evidence="8">
    <location>
        <begin position="19"/>
        <end position="328"/>
    </location>
</feature>
<feature type="active site" description="Nucleophile" evidence="6 7">
    <location>
        <position position="136"/>
    </location>
</feature>
<protein>
    <recommendedName>
        <fullName evidence="7">folate gamma-glutamyl hydrolase</fullName>
        <ecNumber evidence="7">3.4.19.9</ecNumber>
    </recommendedName>
</protein>
<dbReference type="OMA" id="IHYHQWC"/>
<evidence type="ECO:0000256" key="7">
    <source>
        <dbReference type="PROSITE-ProRule" id="PRU00607"/>
    </source>
</evidence>
<dbReference type="SUPFAM" id="SSF52317">
    <property type="entry name" value="Class I glutamine amidotransferase-like"/>
    <property type="match status" value="1"/>
</dbReference>
<evidence type="ECO:0000256" key="5">
    <source>
        <dbReference type="ARBA" id="ARBA00022801"/>
    </source>
</evidence>
<dbReference type="EMBL" id="CAEY01001796">
    <property type="status" value="NOT_ANNOTATED_CDS"/>
    <property type="molecule type" value="Genomic_DNA"/>
</dbReference>
<accession>T1K6V3</accession>
<dbReference type="OrthoDB" id="64220at2759"/>
<evidence type="ECO:0000256" key="2">
    <source>
        <dbReference type="ARBA" id="ARBA00011083"/>
    </source>
</evidence>
<dbReference type="Proteomes" id="UP000015104">
    <property type="component" value="Unassembled WGS sequence"/>
</dbReference>
<keyword evidence="3" id="KW-0964">Secreted</keyword>
<dbReference type="Gene3D" id="3.40.50.880">
    <property type="match status" value="1"/>
</dbReference>
<reference evidence="10" key="1">
    <citation type="submission" date="2011-08" db="EMBL/GenBank/DDBJ databases">
        <authorList>
            <person name="Rombauts S."/>
        </authorList>
    </citation>
    <scope>NUCLEOTIDE SEQUENCE</scope>
    <source>
        <strain evidence="10">London</strain>
    </source>
</reference>
<evidence type="ECO:0000313" key="9">
    <source>
        <dbReference type="EnsemblMetazoa" id="tetur06g01850.1"/>
    </source>
</evidence>
<evidence type="ECO:0000256" key="4">
    <source>
        <dbReference type="ARBA" id="ARBA00022729"/>
    </source>
</evidence>
<keyword evidence="4 8" id="KW-0732">Signal</keyword>
<comment type="subcellular location">
    <subcellularLocation>
        <location evidence="1">Secreted</location>
        <location evidence="1">Extracellular space</location>
    </subcellularLocation>
</comment>
<dbReference type="HOGENOM" id="CLU_058704_1_0_1"/>
<dbReference type="GO" id="GO:0046900">
    <property type="term" value="P:tetrahydrofolylpolyglutamate metabolic process"/>
    <property type="evidence" value="ECO:0007669"/>
    <property type="project" value="TreeGrafter"/>
</dbReference>
<reference evidence="9" key="2">
    <citation type="submission" date="2015-06" db="UniProtKB">
        <authorList>
            <consortium name="EnsemblMetazoa"/>
        </authorList>
    </citation>
    <scope>IDENTIFICATION</scope>
</reference>
<dbReference type="FunFam" id="3.40.50.880:FF:000024">
    <property type="entry name" value="Folate gamma-glutamyl hydrolase"/>
    <property type="match status" value="1"/>
</dbReference>
<evidence type="ECO:0000256" key="3">
    <source>
        <dbReference type="ARBA" id="ARBA00022525"/>
    </source>
</evidence>
<keyword evidence="5 7" id="KW-0378">Hydrolase</keyword>
<dbReference type="PANTHER" id="PTHR11315">
    <property type="entry name" value="PROTEASE FAMILY C26 GAMMA-GLUTAMYL HYDROLASE"/>
    <property type="match status" value="1"/>
</dbReference>
<dbReference type="PANTHER" id="PTHR11315:SF0">
    <property type="entry name" value="FOLATE GAMMA-GLUTAMYL HYDROLASE"/>
    <property type="match status" value="1"/>
</dbReference>
<evidence type="ECO:0000256" key="8">
    <source>
        <dbReference type="SAM" id="SignalP"/>
    </source>
</evidence>
<dbReference type="STRING" id="32264.T1K6V3"/>
<dbReference type="EC" id="3.4.19.9" evidence="7"/>
<name>T1K6V3_TETUR</name>
<dbReference type="PROSITE" id="PS51275">
    <property type="entry name" value="PEPTIDASE_C26_GGH"/>
    <property type="match status" value="1"/>
</dbReference>
<evidence type="ECO:0000313" key="10">
    <source>
        <dbReference type="Proteomes" id="UP000015104"/>
    </source>
</evidence>
<dbReference type="GO" id="GO:0034722">
    <property type="term" value="F:gamma-glutamyl-peptidase activity"/>
    <property type="evidence" value="ECO:0007669"/>
    <property type="project" value="UniProtKB-UniRule"/>
</dbReference>
<gene>
    <name evidence="9" type="primary">107361416</name>
</gene>
<comment type="similarity">
    <text evidence="2">Belongs to the peptidase C26 family.</text>
</comment>
<feature type="signal peptide" evidence="8">
    <location>
        <begin position="1"/>
        <end position="18"/>
    </location>
</feature>
<dbReference type="PROSITE" id="PS51273">
    <property type="entry name" value="GATASE_TYPE_1"/>
    <property type="match status" value="1"/>
</dbReference>
<organism evidence="9 10">
    <name type="scientific">Tetranychus urticae</name>
    <name type="common">Two-spotted spider mite</name>
    <dbReference type="NCBI Taxonomy" id="32264"/>
    <lineage>
        <taxon>Eukaryota</taxon>
        <taxon>Metazoa</taxon>
        <taxon>Ecdysozoa</taxon>
        <taxon>Arthropoda</taxon>
        <taxon>Chelicerata</taxon>
        <taxon>Arachnida</taxon>
        <taxon>Acari</taxon>
        <taxon>Acariformes</taxon>
        <taxon>Trombidiformes</taxon>
        <taxon>Prostigmata</taxon>
        <taxon>Eleutherengona</taxon>
        <taxon>Raphignathae</taxon>
        <taxon>Tetranychoidea</taxon>
        <taxon>Tetranychidae</taxon>
        <taxon>Tetranychus</taxon>
    </lineage>
</organism>
<dbReference type="eggNOG" id="KOG1559">
    <property type="taxonomic scope" value="Eukaryota"/>
</dbReference>
<dbReference type="InterPro" id="IPR029062">
    <property type="entry name" value="Class_I_gatase-like"/>
</dbReference>
<dbReference type="EnsemblMetazoa" id="tetur06g01850.1">
    <property type="protein sequence ID" value="tetur06g01850.1"/>
    <property type="gene ID" value="tetur06g01850"/>
</dbReference>
<dbReference type="GO" id="GO:0005773">
    <property type="term" value="C:vacuole"/>
    <property type="evidence" value="ECO:0007669"/>
    <property type="project" value="TreeGrafter"/>
</dbReference>
<dbReference type="Pfam" id="PF07722">
    <property type="entry name" value="Peptidase_C26"/>
    <property type="match status" value="1"/>
</dbReference>
<feature type="active site" description="Proton donor" evidence="6">
    <location>
        <position position="250"/>
    </location>
</feature>